<gene>
    <name evidence="3" type="ORF">FRC96_04665</name>
</gene>
<feature type="compositionally biased region" description="Basic and acidic residues" evidence="1">
    <location>
        <begin position="258"/>
        <end position="279"/>
    </location>
</feature>
<dbReference type="EMBL" id="VOSL01000020">
    <property type="protein sequence ID" value="TXD41281.1"/>
    <property type="molecule type" value="Genomic_DNA"/>
</dbReference>
<sequence length="279" mass="31712">MNAWKPIQNWWNPFPEISPQTEWPVRILDTSPWLDSYFQQATTLNLARRDHIEKGIGLVLTVIIPLVGLLGFVVLNLPLNRSNWILHIASTCVLLSLCLLVWTAFCSARAWYGHAYAYGTPAEENLRQIDLITSTFKEQGFAEDAHILAQDEVRDRMTIVHAYCNDLNHRVNNLRGIWLHRARTSLLLGGVFVITSVLAHITESRLHELDQLPPDETRQVMAKDNQPPSKPEPSKPNPNSANSNAGREQRPRIPFLRPEVDVPRPSIEIRKDSDGGQKK</sequence>
<dbReference type="Proteomes" id="UP000321046">
    <property type="component" value="Unassembled WGS sequence"/>
</dbReference>
<evidence type="ECO:0000256" key="1">
    <source>
        <dbReference type="SAM" id="MobiDB-lite"/>
    </source>
</evidence>
<evidence type="ECO:0000256" key="2">
    <source>
        <dbReference type="SAM" id="Phobius"/>
    </source>
</evidence>
<dbReference type="AlphaFoldDB" id="A0A5C6XJI5"/>
<feature type="transmembrane region" description="Helical" evidence="2">
    <location>
        <begin position="84"/>
        <end position="105"/>
    </location>
</feature>
<keyword evidence="2" id="KW-0472">Membrane</keyword>
<evidence type="ECO:0000313" key="3">
    <source>
        <dbReference type="EMBL" id="TXD41281.1"/>
    </source>
</evidence>
<feature type="transmembrane region" description="Helical" evidence="2">
    <location>
        <begin position="56"/>
        <end position="78"/>
    </location>
</feature>
<proteinExistence type="predicted"/>
<name>A0A5C6XJI5_9DELT</name>
<organism evidence="3 4">
    <name type="scientific">Lujinxingia vulgaris</name>
    <dbReference type="NCBI Taxonomy" id="2600176"/>
    <lineage>
        <taxon>Bacteria</taxon>
        <taxon>Deltaproteobacteria</taxon>
        <taxon>Bradymonadales</taxon>
        <taxon>Lujinxingiaceae</taxon>
        <taxon>Lujinxingia</taxon>
    </lineage>
</organism>
<feature type="transmembrane region" description="Helical" evidence="2">
    <location>
        <begin position="184"/>
        <end position="202"/>
    </location>
</feature>
<reference evidence="3 4" key="1">
    <citation type="submission" date="2019-08" db="EMBL/GenBank/DDBJ databases">
        <title>Bradymonadales sp. TMQ2.</title>
        <authorList>
            <person name="Liang Q."/>
        </authorList>
    </citation>
    <scope>NUCLEOTIDE SEQUENCE [LARGE SCALE GENOMIC DNA]</scope>
    <source>
        <strain evidence="3 4">TMQ2</strain>
    </source>
</reference>
<keyword evidence="2" id="KW-0812">Transmembrane</keyword>
<comment type="caution">
    <text evidence="3">The sequence shown here is derived from an EMBL/GenBank/DDBJ whole genome shotgun (WGS) entry which is preliminary data.</text>
</comment>
<keyword evidence="2" id="KW-1133">Transmembrane helix</keyword>
<feature type="region of interest" description="Disordered" evidence="1">
    <location>
        <begin position="220"/>
        <end position="279"/>
    </location>
</feature>
<protein>
    <submittedName>
        <fullName evidence="3">Uncharacterized protein</fullName>
    </submittedName>
</protein>
<evidence type="ECO:0000313" key="4">
    <source>
        <dbReference type="Proteomes" id="UP000321046"/>
    </source>
</evidence>
<accession>A0A5C6XJI5</accession>